<dbReference type="EMBL" id="JAVIFY010000003">
    <property type="protein sequence ID" value="MDQ9091091.1"/>
    <property type="molecule type" value="Genomic_DNA"/>
</dbReference>
<dbReference type="InterPro" id="IPR013094">
    <property type="entry name" value="AB_hydrolase_3"/>
</dbReference>
<dbReference type="InterPro" id="IPR050300">
    <property type="entry name" value="GDXG_lipolytic_enzyme"/>
</dbReference>
<dbReference type="Gene3D" id="3.40.50.1820">
    <property type="entry name" value="alpha/beta hydrolase"/>
    <property type="match status" value="1"/>
</dbReference>
<reference evidence="3 4" key="1">
    <citation type="submission" date="2023-08" db="EMBL/GenBank/DDBJ databases">
        <title>Pseudoalteromonas haloplanktis LL1 genome.</title>
        <authorList>
            <person name="Wu S."/>
        </authorList>
    </citation>
    <scope>NUCLEOTIDE SEQUENCE [LARGE SCALE GENOMIC DNA]</scope>
    <source>
        <strain evidence="3 4">LL1</strain>
    </source>
</reference>
<evidence type="ECO:0000256" key="1">
    <source>
        <dbReference type="ARBA" id="ARBA00022801"/>
    </source>
</evidence>
<dbReference type="Proteomes" id="UP001226574">
    <property type="component" value="Unassembled WGS sequence"/>
</dbReference>
<gene>
    <name evidence="3" type="ORF">RC083_05720</name>
</gene>
<evidence type="ECO:0000313" key="4">
    <source>
        <dbReference type="Proteomes" id="UP001226574"/>
    </source>
</evidence>
<organism evidence="3 4">
    <name type="scientific">Pseudoalteromonas haloplanktis</name>
    <name type="common">Alteromonas haloplanktis</name>
    <dbReference type="NCBI Taxonomy" id="228"/>
    <lineage>
        <taxon>Bacteria</taxon>
        <taxon>Pseudomonadati</taxon>
        <taxon>Pseudomonadota</taxon>
        <taxon>Gammaproteobacteria</taxon>
        <taxon>Alteromonadales</taxon>
        <taxon>Pseudoalteromonadaceae</taxon>
        <taxon>Pseudoalteromonas</taxon>
    </lineage>
</organism>
<keyword evidence="4" id="KW-1185">Reference proteome</keyword>
<dbReference type="SUPFAM" id="SSF53474">
    <property type="entry name" value="alpha/beta-Hydrolases"/>
    <property type="match status" value="1"/>
</dbReference>
<accession>A0ABU1B9R2</accession>
<sequence>MFVILKKPYTFAHRSWYIEITFRAAKLITTMAEKKPINWLREQELFFSHLFMKKSLEPVIQINVAGHIVKLIKPPNKERPNRMIIYFHGGGFILNGGHFYNRFSNELTQYCSIPTALLDYSLAPEHVYPKAHHDCVAMTKGLFALYPQCQFHFIGDSAGAALLLATYQQLTTPEQQRILSFTLLSPWVDPSNQTPLIQDNEAYDCLTHHNLKAWLDAYYPKPKQIELTKQIQNIIQHPLPPIFIQYAGCEIMAQQIDMFVSFLDDHKVSVTVDKAAHLFHNFQIISMHTYEGKQAIKKIVRFLTDLQ</sequence>
<proteinExistence type="predicted"/>
<dbReference type="RefSeq" id="WP_244390297.1">
    <property type="nucleotide sequence ID" value="NZ_JAVIFY010000003.1"/>
</dbReference>
<dbReference type="Pfam" id="PF07859">
    <property type="entry name" value="Abhydrolase_3"/>
    <property type="match status" value="1"/>
</dbReference>
<dbReference type="PANTHER" id="PTHR48081:SF31">
    <property type="entry name" value="STERYL ACETYL HYDROLASE MUG81-RELATED"/>
    <property type="match status" value="1"/>
</dbReference>
<keyword evidence="1 3" id="KW-0378">Hydrolase</keyword>
<evidence type="ECO:0000313" key="3">
    <source>
        <dbReference type="EMBL" id="MDQ9091091.1"/>
    </source>
</evidence>
<protein>
    <submittedName>
        <fullName evidence="3">Alpha/beta hydrolase</fullName>
    </submittedName>
</protein>
<dbReference type="InterPro" id="IPR029058">
    <property type="entry name" value="AB_hydrolase_fold"/>
</dbReference>
<feature type="domain" description="Alpha/beta hydrolase fold-3" evidence="2">
    <location>
        <begin position="84"/>
        <end position="283"/>
    </location>
</feature>
<evidence type="ECO:0000259" key="2">
    <source>
        <dbReference type="Pfam" id="PF07859"/>
    </source>
</evidence>
<dbReference type="GO" id="GO:0016787">
    <property type="term" value="F:hydrolase activity"/>
    <property type="evidence" value="ECO:0007669"/>
    <property type="project" value="UniProtKB-KW"/>
</dbReference>
<comment type="caution">
    <text evidence="3">The sequence shown here is derived from an EMBL/GenBank/DDBJ whole genome shotgun (WGS) entry which is preliminary data.</text>
</comment>
<name>A0ABU1B9R2_PSEHA</name>
<dbReference type="PANTHER" id="PTHR48081">
    <property type="entry name" value="AB HYDROLASE SUPERFAMILY PROTEIN C4A8.06C"/>
    <property type="match status" value="1"/>
</dbReference>